<proteinExistence type="predicted"/>
<evidence type="ECO:0000313" key="2">
    <source>
        <dbReference type="Proteomes" id="UP000789759"/>
    </source>
</evidence>
<sequence>MLLFVDDPSDLKIINHLFHFIVCYKGINHNSSKYGPNFSEGPELHVPTA</sequence>
<feature type="non-terminal residue" evidence="1">
    <location>
        <position position="49"/>
    </location>
</feature>
<protein>
    <submittedName>
        <fullName evidence="1">967_t:CDS:1</fullName>
    </submittedName>
</protein>
<keyword evidence="2" id="KW-1185">Reference proteome</keyword>
<comment type="caution">
    <text evidence="1">The sequence shown here is derived from an EMBL/GenBank/DDBJ whole genome shotgun (WGS) entry which is preliminary data.</text>
</comment>
<organism evidence="1 2">
    <name type="scientific">Cetraspora pellucida</name>
    <dbReference type="NCBI Taxonomy" id="1433469"/>
    <lineage>
        <taxon>Eukaryota</taxon>
        <taxon>Fungi</taxon>
        <taxon>Fungi incertae sedis</taxon>
        <taxon>Mucoromycota</taxon>
        <taxon>Glomeromycotina</taxon>
        <taxon>Glomeromycetes</taxon>
        <taxon>Diversisporales</taxon>
        <taxon>Gigasporaceae</taxon>
        <taxon>Cetraspora</taxon>
    </lineage>
</organism>
<dbReference type="AlphaFoldDB" id="A0A9N9KC37"/>
<dbReference type="EMBL" id="CAJVQA010046183">
    <property type="protein sequence ID" value="CAG8818023.1"/>
    <property type="molecule type" value="Genomic_DNA"/>
</dbReference>
<accession>A0A9N9KC37</accession>
<reference evidence="1" key="1">
    <citation type="submission" date="2021-06" db="EMBL/GenBank/DDBJ databases">
        <authorList>
            <person name="Kallberg Y."/>
            <person name="Tangrot J."/>
            <person name="Rosling A."/>
        </authorList>
    </citation>
    <scope>NUCLEOTIDE SEQUENCE</scope>
    <source>
        <strain evidence="1">FL966</strain>
    </source>
</reference>
<dbReference type="Proteomes" id="UP000789759">
    <property type="component" value="Unassembled WGS sequence"/>
</dbReference>
<gene>
    <name evidence="1" type="ORF">CPELLU_LOCUS19399</name>
</gene>
<evidence type="ECO:0000313" key="1">
    <source>
        <dbReference type="EMBL" id="CAG8818023.1"/>
    </source>
</evidence>
<name>A0A9N9KC37_9GLOM</name>